<dbReference type="AlphaFoldDB" id="A0A2A6Z7E6"/>
<evidence type="ECO:0000256" key="11">
    <source>
        <dbReference type="ARBA" id="ARBA00066743"/>
    </source>
</evidence>
<keyword evidence="4 14" id="KW-0547">Nucleotide-binding</keyword>
<evidence type="ECO:0000256" key="4">
    <source>
        <dbReference type="ARBA" id="ARBA00022741"/>
    </source>
</evidence>
<dbReference type="GO" id="GO:0016887">
    <property type="term" value="F:ATP hydrolysis activity"/>
    <property type="evidence" value="ECO:0007669"/>
    <property type="project" value="UniProtKB-UniRule"/>
</dbReference>
<keyword evidence="6 14" id="KW-0720">Serine protease</keyword>
<dbReference type="InterPro" id="IPR027065">
    <property type="entry name" value="Lon_Prtase"/>
</dbReference>
<dbReference type="PANTHER" id="PTHR10046">
    <property type="entry name" value="ATP DEPENDENT LON PROTEASE FAMILY MEMBER"/>
    <property type="match status" value="1"/>
</dbReference>
<evidence type="ECO:0000313" key="23">
    <source>
        <dbReference type="EMBL" id="PDX57293.1"/>
    </source>
</evidence>
<dbReference type="Pfam" id="PF22667">
    <property type="entry name" value="Lon_lid"/>
    <property type="match status" value="1"/>
</dbReference>
<dbReference type="GO" id="GO:0005737">
    <property type="term" value="C:cytoplasm"/>
    <property type="evidence" value="ECO:0007669"/>
    <property type="project" value="UniProtKB-SubCell"/>
</dbReference>
<dbReference type="InterPro" id="IPR020568">
    <property type="entry name" value="Ribosomal_Su5_D2-typ_SF"/>
</dbReference>
<dbReference type="InterPro" id="IPR054594">
    <property type="entry name" value="Lon_lid"/>
</dbReference>
<dbReference type="FunFam" id="3.40.50.300:FF:000021">
    <property type="entry name" value="Lon protease homolog"/>
    <property type="match status" value="1"/>
</dbReference>
<feature type="binding site" evidence="14 17">
    <location>
        <begin position="364"/>
        <end position="371"/>
    </location>
    <ligand>
        <name>ATP</name>
        <dbReference type="ChEBI" id="CHEBI:30616"/>
    </ligand>
</feature>
<feature type="compositionally biased region" description="Basic residues" evidence="20">
    <location>
        <begin position="785"/>
        <end position="798"/>
    </location>
</feature>
<dbReference type="GO" id="GO:0034605">
    <property type="term" value="P:cellular response to heat"/>
    <property type="evidence" value="ECO:0007669"/>
    <property type="project" value="UniProtKB-UniRule"/>
</dbReference>
<evidence type="ECO:0000256" key="20">
    <source>
        <dbReference type="SAM" id="MobiDB-lite"/>
    </source>
</evidence>
<dbReference type="PROSITE" id="PS51787">
    <property type="entry name" value="LON_N"/>
    <property type="match status" value="1"/>
</dbReference>
<dbReference type="SMART" id="SM00464">
    <property type="entry name" value="LON"/>
    <property type="match status" value="1"/>
</dbReference>
<dbReference type="Pfam" id="PF05362">
    <property type="entry name" value="Lon_C"/>
    <property type="match status" value="1"/>
</dbReference>
<evidence type="ECO:0000256" key="16">
    <source>
        <dbReference type="PIRSR" id="PIRSR001174-1"/>
    </source>
</evidence>
<evidence type="ECO:0000256" key="17">
    <source>
        <dbReference type="PIRSR" id="PIRSR001174-2"/>
    </source>
</evidence>
<evidence type="ECO:0000259" key="22">
    <source>
        <dbReference type="PROSITE" id="PS51787"/>
    </source>
</evidence>
<dbReference type="GO" id="GO:0005524">
    <property type="term" value="F:ATP binding"/>
    <property type="evidence" value="ECO:0007669"/>
    <property type="project" value="UniProtKB-UniRule"/>
</dbReference>
<dbReference type="EC" id="3.4.21.53" evidence="11 14"/>
<dbReference type="InterPro" id="IPR027417">
    <property type="entry name" value="P-loop_NTPase"/>
</dbReference>
<evidence type="ECO:0000256" key="2">
    <source>
        <dbReference type="ARBA" id="ARBA00022490"/>
    </source>
</evidence>
<evidence type="ECO:0000256" key="15">
    <source>
        <dbReference type="PIRNR" id="PIRNR001174"/>
    </source>
</evidence>
<proteinExistence type="evidence at transcript level"/>
<dbReference type="Proteomes" id="UP000220752">
    <property type="component" value="Unassembled WGS sequence"/>
</dbReference>
<dbReference type="CDD" id="cd19500">
    <property type="entry name" value="RecA-like_Lon"/>
    <property type="match status" value="1"/>
</dbReference>
<dbReference type="InterPro" id="IPR027543">
    <property type="entry name" value="Lon_bac"/>
</dbReference>
<comment type="subunit">
    <text evidence="14 15">Homohexamer. Organized in a ring with a central cavity.</text>
</comment>
<dbReference type="InterPro" id="IPR046336">
    <property type="entry name" value="Lon_prtase_N_sf"/>
</dbReference>
<dbReference type="Gene3D" id="2.30.130.40">
    <property type="entry name" value="LON domain-like"/>
    <property type="match status" value="1"/>
</dbReference>
<dbReference type="SUPFAM" id="SSF88697">
    <property type="entry name" value="PUA domain-like"/>
    <property type="match status" value="1"/>
</dbReference>
<dbReference type="GO" id="GO:0004176">
    <property type="term" value="F:ATP-dependent peptidase activity"/>
    <property type="evidence" value="ECO:0007669"/>
    <property type="project" value="UniProtKB-UniRule"/>
</dbReference>
<dbReference type="InterPro" id="IPR004815">
    <property type="entry name" value="Lon_bac/euk-typ"/>
</dbReference>
<evidence type="ECO:0000256" key="18">
    <source>
        <dbReference type="PROSITE-ProRule" id="PRU01122"/>
    </source>
</evidence>
<dbReference type="GO" id="GO:0006515">
    <property type="term" value="P:protein quality control for misfolded or incompletely synthesized proteins"/>
    <property type="evidence" value="ECO:0007669"/>
    <property type="project" value="UniProtKB-UniRule"/>
</dbReference>
<name>A0A2A6Z7E6_9FIRM</name>
<accession>A0A2A6Z7E6</accession>
<comment type="caution">
    <text evidence="23">The sequence shown here is derived from an EMBL/GenBank/DDBJ whole genome shotgun (WGS) entry which is preliminary data.</text>
</comment>
<evidence type="ECO:0000256" key="19">
    <source>
        <dbReference type="RuleBase" id="RU000591"/>
    </source>
</evidence>
<dbReference type="InterPro" id="IPR003593">
    <property type="entry name" value="AAA+_ATPase"/>
</dbReference>
<evidence type="ECO:0000256" key="10">
    <source>
        <dbReference type="ARBA" id="ARBA00053875"/>
    </source>
</evidence>
<dbReference type="SUPFAM" id="SSF52540">
    <property type="entry name" value="P-loop containing nucleoside triphosphate hydrolases"/>
    <property type="match status" value="1"/>
</dbReference>
<dbReference type="Gene3D" id="1.20.58.1480">
    <property type="match status" value="1"/>
</dbReference>
<evidence type="ECO:0000256" key="8">
    <source>
        <dbReference type="ARBA" id="ARBA00023016"/>
    </source>
</evidence>
<gene>
    <name evidence="14 23" type="primary">lon</name>
    <name evidence="23" type="ORF">CGS46_12255</name>
</gene>
<dbReference type="HAMAP" id="MF_01973">
    <property type="entry name" value="lon_bact"/>
    <property type="match status" value="1"/>
</dbReference>
<comment type="function">
    <text evidence="10 14">ATP-dependent serine protease that mediates the selective degradation of mutant and abnormal proteins as well as certain short-lived regulatory proteins. Required for cellular homeostasis and for survival from DNA damage and developmental changes induced by stress. Degrades polypeptides processively to yield small peptide fragments that are 5 to 10 amino acids long. Binds to DNA in a double-stranded, site-specific manner.</text>
</comment>
<dbReference type="EMBL" id="NMTQ01000037">
    <property type="protein sequence ID" value="PDX57293.1"/>
    <property type="molecule type" value="Genomic_DNA"/>
</dbReference>
<reference evidence="23 24" key="1">
    <citation type="journal article" date="2017" name="Front. Microbiol.">
        <title>New Insights into the Diversity of the Genus Faecalibacterium.</title>
        <authorList>
            <person name="Benevides L."/>
            <person name="Burman S."/>
            <person name="Martin R."/>
            <person name="Robert V."/>
            <person name="Thomas M."/>
            <person name="Miquel S."/>
            <person name="Chain F."/>
            <person name="Sokol H."/>
            <person name="Bermudez-Humaran L.G."/>
            <person name="Morrison M."/>
            <person name="Langella P."/>
            <person name="Azevedo V.A."/>
            <person name="Chatel J.M."/>
            <person name="Soares S."/>
        </authorList>
    </citation>
    <scope>NUCLEOTIDE SEQUENCE [LARGE SCALE GENOMIC DNA]</scope>
    <source>
        <strain evidence="24">CNCM I-4540</strain>
    </source>
</reference>
<evidence type="ECO:0000256" key="5">
    <source>
        <dbReference type="ARBA" id="ARBA00022801"/>
    </source>
</evidence>
<comment type="catalytic activity">
    <reaction evidence="9 14 15 18">
        <text>Hydrolysis of proteins in presence of ATP.</text>
        <dbReference type="EC" id="3.4.21.53"/>
    </reaction>
</comment>
<evidence type="ECO:0000256" key="3">
    <source>
        <dbReference type="ARBA" id="ARBA00022670"/>
    </source>
</evidence>
<dbReference type="GO" id="GO:0004252">
    <property type="term" value="F:serine-type endopeptidase activity"/>
    <property type="evidence" value="ECO:0007669"/>
    <property type="project" value="UniProtKB-UniRule"/>
</dbReference>
<evidence type="ECO:0000256" key="13">
    <source>
        <dbReference type="ARBA" id="ARBA00082722"/>
    </source>
</evidence>
<feature type="domain" description="Lon proteolytic" evidence="21">
    <location>
        <begin position="599"/>
        <end position="781"/>
    </location>
</feature>
<dbReference type="PROSITE" id="PS51786">
    <property type="entry name" value="LON_PROTEOLYTIC"/>
    <property type="match status" value="1"/>
</dbReference>
<dbReference type="InterPro" id="IPR008269">
    <property type="entry name" value="Lon_proteolytic"/>
</dbReference>
<dbReference type="InterPro" id="IPR008268">
    <property type="entry name" value="Peptidase_S16_AS"/>
</dbReference>
<keyword evidence="8 14" id="KW-0346">Stress response</keyword>
<evidence type="ECO:0000256" key="6">
    <source>
        <dbReference type="ARBA" id="ARBA00022825"/>
    </source>
</evidence>
<evidence type="ECO:0000256" key="14">
    <source>
        <dbReference type="HAMAP-Rule" id="MF_01973"/>
    </source>
</evidence>
<keyword evidence="7 14" id="KW-0067">ATP-binding</keyword>
<evidence type="ECO:0000313" key="24">
    <source>
        <dbReference type="Proteomes" id="UP000220752"/>
    </source>
</evidence>
<organism evidence="23 24">
    <name type="scientific">Faecalibacterium langellae</name>
    <dbReference type="NCBI Taxonomy" id="3435293"/>
    <lineage>
        <taxon>Bacteria</taxon>
        <taxon>Bacillati</taxon>
        <taxon>Bacillota</taxon>
        <taxon>Clostridia</taxon>
        <taxon>Eubacteriales</taxon>
        <taxon>Oscillospiraceae</taxon>
        <taxon>Faecalibacterium</taxon>
    </lineage>
</organism>
<dbReference type="NCBIfam" id="TIGR00763">
    <property type="entry name" value="lon"/>
    <property type="match status" value="1"/>
</dbReference>
<evidence type="ECO:0000256" key="9">
    <source>
        <dbReference type="ARBA" id="ARBA00050665"/>
    </source>
</evidence>
<dbReference type="GO" id="GO:0043565">
    <property type="term" value="F:sequence-specific DNA binding"/>
    <property type="evidence" value="ECO:0007669"/>
    <property type="project" value="UniProtKB-UniRule"/>
</dbReference>
<dbReference type="InterPro" id="IPR015947">
    <property type="entry name" value="PUA-like_sf"/>
</dbReference>
<feature type="region of interest" description="Disordered" evidence="20">
    <location>
        <begin position="785"/>
        <end position="819"/>
    </location>
</feature>
<dbReference type="PROSITE" id="PS01046">
    <property type="entry name" value="LON_SER"/>
    <property type="match status" value="1"/>
</dbReference>
<comment type="subcellular location">
    <subcellularLocation>
        <location evidence="1 14 15">Cytoplasm</location>
    </subcellularLocation>
</comment>
<dbReference type="Gene3D" id="1.20.5.5270">
    <property type="match status" value="1"/>
</dbReference>
<evidence type="ECO:0000256" key="7">
    <source>
        <dbReference type="ARBA" id="ARBA00022840"/>
    </source>
</evidence>
<comment type="similarity">
    <text evidence="14 15 18 19">Belongs to the peptidase S16 family.</text>
</comment>
<keyword evidence="5 14" id="KW-0378">Hydrolase</keyword>
<dbReference type="Gene3D" id="3.30.230.10">
    <property type="match status" value="1"/>
</dbReference>
<dbReference type="InterPro" id="IPR014721">
    <property type="entry name" value="Ribsml_uS5_D2-typ_fold_subgr"/>
</dbReference>
<dbReference type="PRINTS" id="PR00830">
    <property type="entry name" value="ENDOLAPTASE"/>
</dbReference>
<dbReference type="SUPFAM" id="SSF54211">
    <property type="entry name" value="Ribosomal protein S5 domain 2-like"/>
    <property type="match status" value="1"/>
</dbReference>
<dbReference type="Pfam" id="PF02190">
    <property type="entry name" value="LON_substr_bdg"/>
    <property type="match status" value="1"/>
</dbReference>
<evidence type="ECO:0000256" key="12">
    <source>
        <dbReference type="ARBA" id="ARBA00071934"/>
    </source>
</evidence>
<dbReference type="InterPro" id="IPR003959">
    <property type="entry name" value="ATPase_AAA_core"/>
</dbReference>
<sequence length="819" mass="89901">MSEKVTIKVERKKLHLPTIALRGLVVFPNNLVHFEVGREKSIAAVEWAMANNSNVFLVAQKSMDTTEPQQADLFSYGVVAEVKQVLRVSGDLVKVLVEGKYRAKLSALDASGDFLLSEVRPAPVRAGKADDAVETEALLRALKAGFDEYLGMNPRLGKDVVFAIVSSDDPAFLSEYMPANLLFRYEDKQAVMDEGTLNGRLKKLIEMLRRECQVMKIEKEIAEKVNESMDKNQRDYYLHEQLHIISDELGEGDDTHAEADEYRRRITELHLAEDSEKKLLKEVDRLAKMQGSNQEATVIRTYLDTCLDLPWNTFTVDDLDISRAQQILDRDHYGLKKVKDRILETLAVRKLAPDVKAQIICLVGPPGVGKTSIARSIAESLGRKYVRISLGGVRDEAEIRGHRRTYIGAMPGKIITAMISAKSANPLMLLDEIDKLAGDFRGDPAAALLEALDPEQNSTFNDHFIDIPFDLSHVLFITTANDLGSIPGPLRDRMDVIELPSYTRVEKYNIARKHLLPKQLKACGLTGKVTLSQSALYGIIDGYTREAGVRNLERTITSVLRKCARKIAAGEVESVSVTGTMLEQLLGPRFVKPDFLNRTNAVGIANGLAWTSVGGETLPIEVQVMDNGSGKITVTGSLGDVMKESAQLAVTWVRVHAAEYGIDPEKLKKCDLHIHAPEGAVPKDGPSAGVTLTTALVSCLSGIPVRGDVAMTGEITLHGNVLPIGGLREKSMAAYREGMKTVLIPKDNEPDLYEVDDEVKKNLTFLPMQSLTQVLNAALLKPQNAKKAKAPSRTHAKKKAADAAIVPPTAEKPQPGAVC</sequence>
<dbReference type="InterPro" id="IPR003111">
    <property type="entry name" value="Lon_prtase_N"/>
</dbReference>
<dbReference type="Gene3D" id="3.40.50.300">
    <property type="entry name" value="P-loop containing nucleotide triphosphate hydrolases"/>
    <property type="match status" value="1"/>
</dbReference>
<comment type="induction">
    <text evidence="14">By heat shock.</text>
</comment>
<feature type="active site" evidence="14 16">
    <location>
        <position position="687"/>
    </location>
</feature>
<dbReference type="Pfam" id="PF00004">
    <property type="entry name" value="AAA"/>
    <property type="match status" value="1"/>
</dbReference>
<keyword evidence="2 14" id="KW-0963">Cytoplasm</keyword>
<dbReference type="SMART" id="SM00382">
    <property type="entry name" value="AAA"/>
    <property type="match status" value="1"/>
</dbReference>
<evidence type="ECO:0000256" key="1">
    <source>
        <dbReference type="ARBA" id="ARBA00004496"/>
    </source>
</evidence>
<feature type="domain" description="Lon N-terminal" evidence="22">
    <location>
        <begin position="16"/>
        <end position="212"/>
    </location>
</feature>
<dbReference type="Gene3D" id="1.10.8.60">
    <property type="match status" value="1"/>
</dbReference>
<dbReference type="RefSeq" id="WP_097777921.1">
    <property type="nucleotide sequence ID" value="NZ_CP065382.1"/>
</dbReference>
<keyword evidence="3 14" id="KW-0645">Protease</keyword>
<protein>
    <recommendedName>
        <fullName evidence="12 14">Lon protease</fullName>
        <ecNumber evidence="11 14">3.4.21.53</ecNumber>
    </recommendedName>
    <alternativeName>
        <fullName evidence="13 14">ATP-dependent protease La</fullName>
    </alternativeName>
</protein>
<feature type="active site" evidence="14 16">
    <location>
        <position position="730"/>
    </location>
</feature>
<keyword evidence="24" id="KW-1185">Reference proteome</keyword>
<dbReference type="PIRSF" id="PIRSF001174">
    <property type="entry name" value="Lon_proteas"/>
    <property type="match status" value="1"/>
</dbReference>
<evidence type="ECO:0000259" key="21">
    <source>
        <dbReference type="PROSITE" id="PS51786"/>
    </source>
</evidence>